<evidence type="ECO:0000256" key="5">
    <source>
        <dbReference type="ARBA" id="ARBA00023004"/>
    </source>
</evidence>
<evidence type="ECO:0000256" key="1">
    <source>
        <dbReference type="ARBA" id="ARBA00001954"/>
    </source>
</evidence>
<evidence type="ECO:0000256" key="2">
    <source>
        <dbReference type="ARBA" id="ARBA00006787"/>
    </source>
</evidence>
<protein>
    <submittedName>
        <fullName evidence="7">Carotenoid oxygenase family protein</fullName>
    </submittedName>
</protein>
<dbReference type="InterPro" id="IPR006311">
    <property type="entry name" value="TAT_signal"/>
</dbReference>
<dbReference type="PANTHER" id="PTHR10543">
    <property type="entry name" value="BETA-CAROTENE DIOXYGENASE"/>
    <property type="match status" value="1"/>
</dbReference>
<dbReference type="Pfam" id="PF03055">
    <property type="entry name" value="RPE65"/>
    <property type="match status" value="1"/>
</dbReference>
<dbReference type="PROSITE" id="PS51318">
    <property type="entry name" value="TAT"/>
    <property type="match status" value="1"/>
</dbReference>
<evidence type="ECO:0000256" key="4">
    <source>
        <dbReference type="ARBA" id="ARBA00023002"/>
    </source>
</evidence>
<feature type="chain" id="PRO_5046317522" evidence="6">
    <location>
        <begin position="24"/>
        <end position="505"/>
    </location>
</feature>
<keyword evidence="8" id="KW-1185">Reference proteome</keyword>
<name>A0ABV0FNW2_9GAMM</name>
<evidence type="ECO:0000313" key="7">
    <source>
        <dbReference type="EMBL" id="MEO3682520.1"/>
    </source>
</evidence>
<comment type="caution">
    <text evidence="7">The sequence shown here is derived from an EMBL/GenBank/DDBJ whole genome shotgun (WGS) entry which is preliminary data.</text>
</comment>
<dbReference type="PANTHER" id="PTHR10543:SF89">
    <property type="entry name" value="CAROTENOID 9,10(9',10')-CLEAVAGE DIOXYGENASE 1"/>
    <property type="match status" value="1"/>
</dbReference>
<keyword evidence="3" id="KW-0479">Metal-binding</keyword>
<proteinExistence type="inferred from homology"/>
<dbReference type="RefSeq" id="WP_347690114.1">
    <property type="nucleotide sequence ID" value="NZ_JBDPZN010000003.1"/>
</dbReference>
<keyword evidence="5" id="KW-0408">Iron</keyword>
<organism evidence="7 8">
    <name type="scientific">Shewanella vesiculosa</name>
    <dbReference type="NCBI Taxonomy" id="518738"/>
    <lineage>
        <taxon>Bacteria</taxon>
        <taxon>Pseudomonadati</taxon>
        <taxon>Pseudomonadota</taxon>
        <taxon>Gammaproteobacteria</taxon>
        <taxon>Alteromonadales</taxon>
        <taxon>Shewanellaceae</taxon>
        <taxon>Shewanella</taxon>
    </lineage>
</organism>
<evidence type="ECO:0000313" key="8">
    <source>
        <dbReference type="Proteomes" id="UP001477278"/>
    </source>
</evidence>
<gene>
    <name evidence="7" type="ORF">ABHN84_09515</name>
</gene>
<reference evidence="7 8" key="1">
    <citation type="submission" date="2024-05" db="EMBL/GenBank/DDBJ databases">
        <title>Genome sequencing of Marine Estuary Bacteria, Shewanella vesiculosa and S. baltica, and Pseudomonas syringae.</title>
        <authorList>
            <person name="Gurung A."/>
            <person name="Maclea K.S."/>
        </authorList>
    </citation>
    <scope>NUCLEOTIDE SEQUENCE [LARGE SCALE GENOMIC DNA]</scope>
    <source>
        <strain evidence="7 8">1A</strain>
    </source>
</reference>
<keyword evidence="4" id="KW-0560">Oxidoreductase</keyword>
<sequence>MQRRQFLKSMAIVGASSALPASATLLTAPVAPAMVNVKQLFNDALAVHPELIGFANVERNFEPQTLSLEGRIPADLHGVFYRNGPAKHERGAIRYQHAFEGDGMLQRFEIKNQNIVHRGQFINTPKFSQEQQAQQFVYSGPETKIAHALPVVTPDTVNTANTNIIAVGDDLWALWEAGSPTKIDRDSMQFQQQVHLGAESKYANTLQGLPFSAHPKVDPSGDIWNFGLHPSGNIVLYHLAANGNVKNAGVINTQYRGAMLHDFLITDKHLLIILPSLFTDKSIEGHFEQIKYNTDIPMRVLVISKQSLTVIKHYELPAGFVFHYGNAWEEINGTIHFDASLYPDVNVLHKLSNVMQGKIEQASTKAKTALITLHTEGHYSMQIMPGTSEFPRVCDHVVGLKNHYLYHLSAKTNSLWSDTLSSLNTDTGAEQHYHFGEDYLVEEHISVCPKAMENTGYLIGTALHVPTKRTCLNIFSVNDLSSGPIARAWLPYHLPLGFHGNFMPS</sequence>
<evidence type="ECO:0000256" key="3">
    <source>
        <dbReference type="ARBA" id="ARBA00022723"/>
    </source>
</evidence>
<keyword evidence="6" id="KW-0732">Signal</keyword>
<dbReference type="InterPro" id="IPR004294">
    <property type="entry name" value="Carotenoid_Oase"/>
</dbReference>
<evidence type="ECO:0000256" key="6">
    <source>
        <dbReference type="SAM" id="SignalP"/>
    </source>
</evidence>
<accession>A0ABV0FNW2</accession>
<dbReference type="EMBL" id="JBDPZN010000003">
    <property type="protein sequence ID" value="MEO3682520.1"/>
    <property type="molecule type" value="Genomic_DNA"/>
</dbReference>
<comment type="similarity">
    <text evidence="2">Belongs to the carotenoid oxygenase family.</text>
</comment>
<comment type="cofactor">
    <cofactor evidence="1">
        <name>Fe(2+)</name>
        <dbReference type="ChEBI" id="CHEBI:29033"/>
    </cofactor>
</comment>
<feature type="signal peptide" evidence="6">
    <location>
        <begin position="1"/>
        <end position="23"/>
    </location>
</feature>
<dbReference type="Proteomes" id="UP001477278">
    <property type="component" value="Unassembled WGS sequence"/>
</dbReference>